<evidence type="ECO:0000256" key="1">
    <source>
        <dbReference type="ARBA" id="ARBA00023125"/>
    </source>
</evidence>
<dbReference type="Proteomes" id="UP000004322">
    <property type="component" value="Unassembled WGS sequence"/>
</dbReference>
<name>G5JP03_STRCG</name>
<evidence type="ECO:0000313" key="4">
    <source>
        <dbReference type="EMBL" id="EHI75234.1"/>
    </source>
</evidence>
<dbReference type="SUPFAM" id="SSF46689">
    <property type="entry name" value="Homeodomain-like"/>
    <property type="match status" value="1"/>
</dbReference>
<dbReference type="AlphaFoldDB" id="G5JP03"/>
<proteinExistence type="predicted"/>
<dbReference type="InterPro" id="IPR050624">
    <property type="entry name" value="HTH-type_Tx_Regulator"/>
</dbReference>
<evidence type="ECO:0000256" key="2">
    <source>
        <dbReference type="PROSITE-ProRule" id="PRU00335"/>
    </source>
</evidence>
<dbReference type="GO" id="GO:0003677">
    <property type="term" value="F:DNA binding"/>
    <property type="evidence" value="ECO:0007669"/>
    <property type="project" value="UniProtKB-UniRule"/>
</dbReference>
<protein>
    <recommendedName>
        <fullName evidence="3">HTH tetR-type domain-containing protein</fullName>
    </recommendedName>
</protein>
<dbReference type="EMBL" id="AEUV02000002">
    <property type="protein sequence ID" value="EHI75234.1"/>
    <property type="molecule type" value="Genomic_DNA"/>
</dbReference>
<dbReference type="PROSITE" id="PS50977">
    <property type="entry name" value="HTH_TETR_2"/>
    <property type="match status" value="1"/>
</dbReference>
<gene>
    <name evidence="4" type="ORF">STRCR_1534</name>
</gene>
<dbReference type="InterPro" id="IPR001647">
    <property type="entry name" value="HTH_TetR"/>
</dbReference>
<evidence type="ECO:0000259" key="3">
    <source>
        <dbReference type="PROSITE" id="PS50977"/>
    </source>
</evidence>
<dbReference type="PANTHER" id="PTHR43479:SF7">
    <property type="entry name" value="TETR-FAMILY TRANSCRIPTIONAL REGULATOR"/>
    <property type="match status" value="1"/>
</dbReference>
<sequence length="76" mass="8839">MKKDLRFEKTEKNLQEAFLHLLQAKDLTKISVKEICQLAQVSRNAFYQHYETQRTFIREPPAENPSVYGGGLPTSR</sequence>
<dbReference type="STRING" id="873449.STRCR_1534"/>
<feature type="domain" description="HTH tetR-type" evidence="3">
    <location>
        <begin position="8"/>
        <end position="68"/>
    </location>
</feature>
<evidence type="ECO:0000313" key="5">
    <source>
        <dbReference type="Proteomes" id="UP000004322"/>
    </source>
</evidence>
<keyword evidence="5" id="KW-1185">Reference proteome</keyword>
<accession>G5JP03</accession>
<organism evidence="4 5">
    <name type="scientific">Streptococcus criceti HS-6</name>
    <dbReference type="NCBI Taxonomy" id="873449"/>
    <lineage>
        <taxon>Bacteria</taxon>
        <taxon>Bacillati</taxon>
        <taxon>Bacillota</taxon>
        <taxon>Bacilli</taxon>
        <taxon>Lactobacillales</taxon>
        <taxon>Streptococcaceae</taxon>
        <taxon>Streptococcus</taxon>
    </lineage>
</organism>
<feature type="DNA-binding region" description="H-T-H motif" evidence="2">
    <location>
        <begin position="31"/>
        <end position="50"/>
    </location>
</feature>
<dbReference type="PANTHER" id="PTHR43479">
    <property type="entry name" value="ACREF/ENVCD OPERON REPRESSOR-RELATED"/>
    <property type="match status" value="1"/>
</dbReference>
<dbReference type="InterPro" id="IPR009057">
    <property type="entry name" value="Homeodomain-like_sf"/>
</dbReference>
<reference evidence="4" key="1">
    <citation type="submission" date="2011-07" db="EMBL/GenBank/DDBJ databases">
        <authorList>
            <person name="Stanhope M.J."/>
            <person name="Durkin A.S."/>
            <person name="Hostetler J."/>
            <person name="Kim M."/>
            <person name="Radune D."/>
            <person name="Singh I."/>
            <person name="Town C.D."/>
        </authorList>
    </citation>
    <scope>NUCLEOTIDE SEQUENCE [LARGE SCALE GENOMIC DNA]</scope>
    <source>
        <strain evidence="4">HS-6</strain>
    </source>
</reference>
<comment type="caution">
    <text evidence="4">The sequence shown here is derived from an EMBL/GenBank/DDBJ whole genome shotgun (WGS) entry which is preliminary data.</text>
</comment>
<dbReference type="Gene3D" id="1.10.357.10">
    <property type="entry name" value="Tetracycline Repressor, domain 2"/>
    <property type="match status" value="1"/>
</dbReference>
<keyword evidence="1 2" id="KW-0238">DNA-binding</keyword>